<evidence type="ECO:0000256" key="5">
    <source>
        <dbReference type="PROSITE-ProRule" id="PRU00042"/>
    </source>
</evidence>
<feature type="compositionally biased region" description="Basic and acidic residues" evidence="6">
    <location>
        <begin position="392"/>
        <end position="415"/>
    </location>
</feature>
<dbReference type="GO" id="GO:0005634">
    <property type="term" value="C:nucleus"/>
    <property type="evidence" value="ECO:0007669"/>
    <property type="project" value="TreeGrafter"/>
</dbReference>
<proteinExistence type="predicted"/>
<feature type="domain" description="C2H2-type" evidence="7">
    <location>
        <begin position="742"/>
        <end position="765"/>
    </location>
</feature>
<feature type="compositionally biased region" description="Polar residues" evidence="6">
    <location>
        <begin position="443"/>
        <end position="454"/>
    </location>
</feature>
<keyword evidence="2" id="KW-0677">Repeat</keyword>
<dbReference type="Gene3D" id="3.30.160.60">
    <property type="entry name" value="Classic Zinc Finger"/>
    <property type="match status" value="7"/>
</dbReference>
<accession>A0A336LW50</accession>
<feature type="domain" description="C2H2-type" evidence="7">
    <location>
        <begin position="123"/>
        <end position="145"/>
    </location>
</feature>
<dbReference type="PANTHER" id="PTHR24379:SF121">
    <property type="entry name" value="C2H2-TYPE DOMAIN-CONTAINING PROTEIN"/>
    <property type="match status" value="1"/>
</dbReference>
<dbReference type="InterPro" id="IPR013087">
    <property type="entry name" value="Znf_C2H2_type"/>
</dbReference>
<protein>
    <submittedName>
        <fullName evidence="8">CSON005868 protein</fullName>
    </submittedName>
</protein>
<dbReference type="OMA" id="HVEPKYV"/>
<gene>
    <name evidence="8" type="primary">CSON005868</name>
</gene>
<dbReference type="InterPro" id="IPR036236">
    <property type="entry name" value="Znf_C2H2_sf"/>
</dbReference>
<feature type="domain" description="C2H2-type" evidence="7">
    <location>
        <begin position="244"/>
        <end position="272"/>
    </location>
</feature>
<keyword evidence="1" id="KW-0479">Metal-binding</keyword>
<feature type="domain" description="C2H2-type" evidence="7">
    <location>
        <begin position="217"/>
        <end position="244"/>
    </location>
</feature>
<dbReference type="GO" id="GO:0000981">
    <property type="term" value="F:DNA-binding transcription factor activity, RNA polymerase II-specific"/>
    <property type="evidence" value="ECO:0007669"/>
    <property type="project" value="TreeGrafter"/>
</dbReference>
<dbReference type="PROSITE" id="PS50157">
    <property type="entry name" value="ZINC_FINGER_C2H2_2"/>
    <property type="match status" value="12"/>
</dbReference>
<evidence type="ECO:0000256" key="2">
    <source>
        <dbReference type="ARBA" id="ARBA00022737"/>
    </source>
</evidence>
<keyword evidence="4" id="KW-0862">Zinc</keyword>
<dbReference type="SUPFAM" id="SSF57667">
    <property type="entry name" value="beta-beta-alpha zinc fingers"/>
    <property type="match status" value="7"/>
</dbReference>
<feature type="domain" description="C2H2-type" evidence="7">
    <location>
        <begin position="983"/>
        <end position="1006"/>
    </location>
</feature>
<feature type="domain" description="C2H2-type" evidence="7">
    <location>
        <begin position="150"/>
        <end position="178"/>
    </location>
</feature>
<feature type="domain" description="C2H2-type" evidence="7">
    <location>
        <begin position="802"/>
        <end position="824"/>
    </location>
</feature>
<feature type="compositionally biased region" description="Basic residues" evidence="6">
    <location>
        <begin position="382"/>
        <end position="391"/>
    </location>
</feature>
<dbReference type="PROSITE" id="PS00028">
    <property type="entry name" value="ZINC_FINGER_C2H2_1"/>
    <property type="match status" value="16"/>
</dbReference>
<feature type="domain" description="C2H2-type" evidence="7">
    <location>
        <begin position="1037"/>
        <end position="1065"/>
    </location>
</feature>
<evidence type="ECO:0000256" key="6">
    <source>
        <dbReference type="SAM" id="MobiDB-lite"/>
    </source>
</evidence>
<feature type="domain" description="C2H2-type" evidence="7">
    <location>
        <begin position="190"/>
        <end position="217"/>
    </location>
</feature>
<dbReference type="GO" id="GO:0000977">
    <property type="term" value="F:RNA polymerase II transcription regulatory region sequence-specific DNA binding"/>
    <property type="evidence" value="ECO:0007669"/>
    <property type="project" value="TreeGrafter"/>
</dbReference>
<dbReference type="Pfam" id="PF00096">
    <property type="entry name" value="zf-C2H2"/>
    <property type="match status" value="3"/>
</dbReference>
<evidence type="ECO:0000256" key="1">
    <source>
        <dbReference type="ARBA" id="ARBA00022723"/>
    </source>
</evidence>
<name>A0A336LW50_CULSO</name>
<feature type="compositionally biased region" description="Basic residues" evidence="6">
    <location>
        <begin position="456"/>
        <end position="470"/>
    </location>
</feature>
<dbReference type="EMBL" id="UFQT01000225">
    <property type="protein sequence ID" value="SSX22040.1"/>
    <property type="molecule type" value="Genomic_DNA"/>
</dbReference>
<dbReference type="AlphaFoldDB" id="A0A336LW50"/>
<evidence type="ECO:0000256" key="4">
    <source>
        <dbReference type="ARBA" id="ARBA00022833"/>
    </source>
</evidence>
<keyword evidence="3 5" id="KW-0863">Zinc-finger</keyword>
<dbReference type="Pfam" id="PF12874">
    <property type="entry name" value="zf-met"/>
    <property type="match status" value="1"/>
</dbReference>
<feature type="domain" description="C2H2-type" evidence="7">
    <location>
        <begin position="1065"/>
        <end position="1087"/>
    </location>
</feature>
<evidence type="ECO:0000259" key="7">
    <source>
        <dbReference type="PROSITE" id="PS50157"/>
    </source>
</evidence>
<sequence>MQFSDQNYSIFSCSILNALEIDFEPPLPAKERLIEVDDDEEIIELDSNPNKFYRCKRCHKSFLDLTSFLLTCNHHIPGFQKLLYSIQRNETLKKSQKQGKISNQVIIAHRNDRKIPNEHQELLVCDWCGVSFGLRLSLRSHFKVHLNKLVQCQYCDGKFTRKKTLMRHISVIHEGGDKELKTFGNDRQAVNCIFCDRPFESINNLRMHENSHYSNQFQCPSCDVICKSEQILKKHQRKHLGLKHPCEICGALLNSLDSLRGHIKSMHTGTKYRCGVCGVEYKHRGNYNDHIAGHLDPASKICKICNFEWDSRRSCVEHTRKKHPEIKLDYAMPKVDPTDGEKMKILKLLIDALPRHNGKPNHLEVCMKGVCGTFNGTGLVKKKRIQGSKKVKSQEKSKDEQKLTDIHSTNQDHKMPTNSNKIPNSNVRKSSRIRERKDKKTQCTEIAENSNSPIITHKKLISGPKPNKKVKSNENQSQQIDDRALTEENRIFAPKKDTSFEEYDPNYDYTASEDIFANDFLEETGISNSPEISKSDSRPLKSGETLCLVCHQPTKAIKTHLEHYHSDPLLDRVCRICQKVAMCKRDLKEHVKLEHRKQFSAYQVEMMQKKYEIPKNLPQELYCVYCPAKFLSSNHLKFHIEILHSGRELILDRYDDGSTGVLCKICMKSYPSQDRKFLKRHVTSNHGHSLVDCVCFLCGECFTVKNYSKLHLKKQHDGMSVESYMKSCNKKIEKFKEENPEFQCDDCNHSFQDLSDLNFHREVCHDIKIEENEGDSIQKEEDKASVTFALKKEFEFGQILEFKCPVCPKTFTKQEVFDKHKEQHDFGLLYCAECKKHFSGISQKREHDAYRHGIGRKNYICDHCGEKMPRRKALLPHFQLKCPGFTERPKLKWDCFELRKLKKEEKEMKMIKLKKESYDRTNKRNNSKKRTVFPFSHGNAKRMCEICAKICCNDYRLMEHGRKEHGIIFPQYEELYRQDCQQKTCEDCGKVFSQLGHYIEHKKIHSINFVTCKTCGIVVKGQKTLARHELIHKPKSFKCDLCDMMFHQKRTMTVHKQEKHGSQQYKCKYCPLEFKYKATLHEHIKAHEVPNFLKCEICNKDYATRGCLRSHRKRIHPEIYGNIGSKSRHQRPQSWNQYLMQMEDEPITEIVEITGNENEIVKFNVEFLHENEEIV</sequence>
<feature type="domain" description="C2H2-type" evidence="7">
    <location>
        <begin position="1093"/>
        <end position="1116"/>
    </location>
</feature>
<evidence type="ECO:0000256" key="3">
    <source>
        <dbReference type="ARBA" id="ARBA00022771"/>
    </source>
</evidence>
<dbReference type="PANTHER" id="PTHR24379">
    <property type="entry name" value="KRAB AND ZINC FINGER DOMAIN-CONTAINING"/>
    <property type="match status" value="1"/>
</dbReference>
<feature type="domain" description="C2H2-type" evidence="7">
    <location>
        <begin position="621"/>
        <end position="649"/>
    </location>
</feature>
<feature type="compositionally biased region" description="Polar residues" evidence="6">
    <location>
        <begin position="416"/>
        <end position="428"/>
    </location>
</feature>
<reference evidence="8" key="1">
    <citation type="submission" date="2018-07" db="EMBL/GenBank/DDBJ databases">
        <authorList>
            <person name="Quirk P.G."/>
            <person name="Krulwich T.A."/>
        </authorList>
    </citation>
    <scope>NUCLEOTIDE SEQUENCE</scope>
</reference>
<dbReference type="VEuPathDB" id="VectorBase:CSON005868"/>
<feature type="region of interest" description="Disordered" evidence="6">
    <location>
        <begin position="382"/>
        <end position="483"/>
    </location>
</feature>
<feature type="compositionally biased region" description="Basic and acidic residues" evidence="6">
    <location>
        <begin position="432"/>
        <end position="442"/>
    </location>
</feature>
<evidence type="ECO:0000313" key="8">
    <source>
        <dbReference type="EMBL" id="SSX22040.1"/>
    </source>
</evidence>
<dbReference type="GO" id="GO:0008270">
    <property type="term" value="F:zinc ion binding"/>
    <property type="evidence" value="ECO:0007669"/>
    <property type="project" value="UniProtKB-KW"/>
</dbReference>
<organism evidence="8">
    <name type="scientific">Culicoides sonorensis</name>
    <name type="common">Biting midge</name>
    <dbReference type="NCBI Taxonomy" id="179676"/>
    <lineage>
        <taxon>Eukaryota</taxon>
        <taxon>Metazoa</taxon>
        <taxon>Ecdysozoa</taxon>
        <taxon>Arthropoda</taxon>
        <taxon>Hexapoda</taxon>
        <taxon>Insecta</taxon>
        <taxon>Pterygota</taxon>
        <taxon>Neoptera</taxon>
        <taxon>Endopterygota</taxon>
        <taxon>Diptera</taxon>
        <taxon>Nematocera</taxon>
        <taxon>Chironomoidea</taxon>
        <taxon>Ceratopogonidae</taxon>
        <taxon>Ceratopogoninae</taxon>
        <taxon>Culicoides</taxon>
        <taxon>Monoculicoides</taxon>
    </lineage>
</organism>
<dbReference type="SMART" id="SM00355">
    <property type="entry name" value="ZnF_C2H2"/>
    <property type="match status" value="21"/>
</dbReference>